<dbReference type="OrthoDB" id="147752at2759"/>
<comment type="similarity">
    <text evidence="2">Belongs to the DIM1 family.</text>
</comment>
<keyword evidence="4" id="KW-0508">mRNA splicing</keyword>
<sequence>MGSVVLPHLVTGWHVDQAIMSEEERLVIIRFGRDWDPDCMRQDEVLYRIADRVKNFAVIYVCDLDQVPDFKQMYELYDPVTIMFFFRNKHMMCDFGTGNNNKLNWVLEDKQELIDIIETIYRGAKKGRGLVVSPKDLILLRDLLTSWLNGSLNKDSTSEDFWRKGRCWMLVDLNRKDHYNLDCDSASRHDDNHSSSRNIFPQSSITTQFNRVCISHRQGSKLLLLRRPVPATPITRYISLSPSTKSGDEADEKENDVSTQDQPPIELVDISSDSEPDSEDENMSSVADYTDVEEEDIEPPYVQSDKESFADIGDSDENKSSTPEFSESEPESLVFRDNLSDAWDADLNPTFHNRMSRVKMVAVSQVVKISPPEKSSFHYYTPDPLIPLQENCDYFEAEIAGLEEEIRRAEEQLTEMRKKQHKAMQEKSPDLYRLVEASAREKNKEARHMLASLPDKSSSFKGGWFFNYKYEPELSNEEVISQHWRFRSAHKIDEPTPTALKRKRE</sequence>
<keyword evidence="9" id="KW-1185">Reference proteome</keyword>
<reference evidence="8 9" key="1">
    <citation type="submission" date="2020-03" db="EMBL/GenBank/DDBJ databases">
        <title>Draft Genome Sequence of Cudoniella acicularis.</title>
        <authorList>
            <person name="Buettner E."/>
            <person name="Kellner H."/>
        </authorList>
    </citation>
    <scope>NUCLEOTIDE SEQUENCE [LARGE SCALE GENOMIC DNA]</scope>
    <source>
        <strain evidence="8 9">DSM 108380</strain>
    </source>
</reference>
<dbReference type="PANTHER" id="PTHR12052">
    <property type="entry name" value="THIOREDOXIN-LIKE PROTEN 4A, 4B"/>
    <property type="match status" value="1"/>
</dbReference>
<name>A0A8H4W0I1_9HELO</name>
<gene>
    <name evidence="8" type="ORF">G7Y89_g11599</name>
</gene>
<feature type="coiled-coil region" evidence="6">
    <location>
        <begin position="392"/>
        <end position="426"/>
    </location>
</feature>
<evidence type="ECO:0000313" key="9">
    <source>
        <dbReference type="Proteomes" id="UP000566819"/>
    </source>
</evidence>
<dbReference type="CDD" id="cd02954">
    <property type="entry name" value="DIM1"/>
    <property type="match status" value="1"/>
</dbReference>
<dbReference type="InterPro" id="IPR036249">
    <property type="entry name" value="Thioredoxin-like_sf"/>
</dbReference>
<dbReference type="GO" id="GO:0000398">
    <property type="term" value="P:mRNA splicing, via spliceosome"/>
    <property type="evidence" value="ECO:0007669"/>
    <property type="project" value="InterPro"/>
</dbReference>
<dbReference type="SUPFAM" id="SSF52833">
    <property type="entry name" value="Thioredoxin-like"/>
    <property type="match status" value="1"/>
</dbReference>
<protein>
    <recommendedName>
        <fullName evidence="10">Thioredoxin-like protein 4A</fullName>
    </recommendedName>
</protein>
<keyword evidence="6" id="KW-0175">Coiled coil</keyword>
<accession>A0A8H4W0I1</accession>
<evidence type="ECO:0000256" key="7">
    <source>
        <dbReference type="SAM" id="MobiDB-lite"/>
    </source>
</evidence>
<proteinExistence type="inferred from homology"/>
<keyword evidence="3" id="KW-0507">mRNA processing</keyword>
<evidence type="ECO:0000256" key="3">
    <source>
        <dbReference type="ARBA" id="ARBA00022664"/>
    </source>
</evidence>
<evidence type="ECO:0000256" key="2">
    <source>
        <dbReference type="ARBA" id="ARBA00008241"/>
    </source>
</evidence>
<evidence type="ECO:0000256" key="6">
    <source>
        <dbReference type="SAM" id="Coils"/>
    </source>
</evidence>
<evidence type="ECO:0000256" key="4">
    <source>
        <dbReference type="ARBA" id="ARBA00023187"/>
    </source>
</evidence>
<feature type="compositionally biased region" description="Acidic residues" evidence="7">
    <location>
        <begin position="272"/>
        <end position="282"/>
    </location>
</feature>
<evidence type="ECO:0000256" key="1">
    <source>
        <dbReference type="ARBA" id="ARBA00004123"/>
    </source>
</evidence>
<evidence type="ECO:0008006" key="10">
    <source>
        <dbReference type="Google" id="ProtNLM"/>
    </source>
</evidence>
<dbReference type="Gene3D" id="3.40.30.10">
    <property type="entry name" value="Glutaredoxin"/>
    <property type="match status" value="1"/>
</dbReference>
<dbReference type="SMART" id="SM01410">
    <property type="entry name" value="DIM1"/>
    <property type="match status" value="1"/>
</dbReference>
<dbReference type="EMBL" id="JAAMPI010001130">
    <property type="protein sequence ID" value="KAF4626564.1"/>
    <property type="molecule type" value="Genomic_DNA"/>
</dbReference>
<evidence type="ECO:0000313" key="8">
    <source>
        <dbReference type="EMBL" id="KAF4626564.1"/>
    </source>
</evidence>
<dbReference type="FunFam" id="3.40.30.10:FF:000004">
    <property type="entry name" value="Spliceosomal protein DIB1"/>
    <property type="match status" value="1"/>
</dbReference>
<feature type="region of interest" description="Disordered" evidence="7">
    <location>
        <begin position="236"/>
        <end position="332"/>
    </location>
</feature>
<dbReference type="GO" id="GO:0046540">
    <property type="term" value="C:U4/U6 x U5 tri-snRNP complex"/>
    <property type="evidence" value="ECO:0007669"/>
    <property type="project" value="InterPro"/>
</dbReference>
<dbReference type="GO" id="GO:0005681">
    <property type="term" value="C:spliceosomal complex"/>
    <property type="evidence" value="ECO:0007669"/>
    <property type="project" value="TreeGrafter"/>
</dbReference>
<dbReference type="PANTHER" id="PTHR12052:SF5">
    <property type="entry name" value="THIOREDOXIN-LIKE PROTEIN 4A"/>
    <property type="match status" value="1"/>
</dbReference>
<dbReference type="Proteomes" id="UP000566819">
    <property type="component" value="Unassembled WGS sequence"/>
</dbReference>
<keyword evidence="5" id="KW-0539">Nucleus</keyword>
<dbReference type="GO" id="GO:0005682">
    <property type="term" value="C:U5 snRNP"/>
    <property type="evidence" value="ECO:0007669"/>
    <property type="project" value="TreeGrafter"/>
</dbReference>
<dbReference type="Pfam" id="PF02966">
    <property type="entry name" value="DIM1"/>
    <property type="match status" value="1"/>
</dbReference>
<comment type="caution">
    <text evidence="8">The sequence shown here is derived from an EMBL/GenBank/DDBJ whole genome shotgun (WGS) entry which is preliminary data.</text>
</comment>
<dbReference type="InterPro" id="IPR004123">
    <property type="entry name" value="Dim1"/>
</dbReference>
<organism evidence="8 9">
    <name type="scientific">Cudoniella acicularis</name>
    <dbReference type="NCBI Taxonomy" id="354080"/>
    <lineage>
        <taxon>Eukaryota</taxon>
        <taxon>Fungi</taxon>
        <taxon>Dikarya</taxon>
        <taxon>Ascomycota</taxon>
        <taxon>Pezizomycotina</taxon>
        <taxon>Leotiomycetes</taxon>
        <taxon>Helotiales</taxon>
        <taxon>Tricladiaceae</taxon>
        <taxon>Cudoniella</taxon>
    </lineage>
</organism>
<dbReference type="AlphaFoldDB" id="A0A8H4W0I1"/>
<comment type="subcellular location">
    <subcellularLocation>
        <location evidence="1">Nucleus</location>
    </subcellularLocation>
</comment>
<evidence type="ECO:0000256" key="5">
    <source>
        <dbReference type="ARBA" id="ARBA00023242"/>
    </source>
</evidence>